<dbReference type="Proteomes" id="UP000054735">
    <property type="component" value="Unassembled WGS sequence"/>
</dbReference>
<dbReference type="OrthoDB" id="9768004at2"/>
<evidence type="ECO:0000259" key="4">
    <source>
        <dbReference type="Pfam" id="PF03781"/>
    </source>
</evidence>
<evidence type="ECO:0000256" key="1">
    <source>
        <dbReference type="ARBA" id="ARBA00023002"/>
    </source>
</evidence>
<sequence length="434" mass="50853">MNRAQLRNSYQTIRNQTETLCGPLVTEDFVIQAMEDVSPPKWHLAHTSWFFETFILQDFVTNYQRFHDDFHFLFNSYYQGVGSPFPRPKRGLLSRPTVNEVFGYRRAINHQMLEMIDNLSDEQIQRVTPLITLGLHHEQQHQELLLMDIKYNFSINPLFPIYKQAKNTPNPGGTSPLQFIGMPGAVAEIGHEDGGFCFDNERPRHSTILMPYALANRLVTNAEYLEFIEAQAYEEPQWWLADGWDWCQNQHIRCPLYWHRIDGQWHIFGLSGLKPLVPGEPVAHISFYEADAYARWRGCRLPTEAEWEHFASHCKFRPETDNFMDKGIYHPVPFFQQSKEHSYQLFGDLWEWTSSCYSAYPGYRSLEGSLGEYNGKFMNNQRVLRGGSCATPAAHIRTTYRNFFQADKRWVFSGIRLARDEENLSKRTNKRELK</sequence>
<keyword evidence="7" id="KW-0489">Methyltransferase</keyword>
<comment type="pathway">
    <text evidence="3">Amino-acid biosynthesis; ergothioneine biosynthesis.</text>
</comment>
<evidence type="ECO:0000259" key="5">
    <source>
        <dbReference type="Pfam" id="PF12867"/>
    </source>
</evidence>
<dbReference type="EC" id="1.8.-.-" evidence="7"/>
<dbReference type="Pfam" id="PF12867">
    <property type="entry name" value="DinB_2"/>
    <property type="match status" value="1"/>
</dbReference>
<dbReference type="InterPro" id="IPR042095">
    <property type="entry name" value="SUMF_sf"/>
</dbReference>
<dbReference type="GO" id="GO:0052699">
    <property type="term" value="P:ergothioneine biosynthetic process"/>
    <property type="evidence" value="ECO:0007669"/>
    <property type="project" value="InterPro"/>
</dbReference>
<feature type="domain" description="DinB-like" evidence="5">
    <location>
        <begin position="12"/>
        <end position="143"/>
    </location>
</feature>
<dbReference type="PANTHER" id="PTHR23150">
    <property type="entry name" value="SULFATASE MODIFYING FACTOR 1, 2"/>
    <property type="match status" value="1"/>
</dbReference>
<dbReference type="InterPro" id="IPR017806">
    <property type="entry name" value="EgtB"/>
</dbReference>
<dbReference type="InterPro" id="IPR016187">
    <property type="entry name" value="CTDL_fold"/>
</dbReference>
<dbReference type="InterPro" id="IPR005532">
    <property type="entry name" value="SUMF_dom"/>
</dbReference>
<dbReference type="SUPFAM" id="SSF56436">
    <property type="entry name" value="C-type lectin-like"/>
    <property type="match status" value="1"/>
</dbReference>
<feature type="domain" description="Sulfatase-modifying factor enzyme-like" evidence="4">
    <location>
        <begin position="183"/>
        <end position="419"/>
    </location>
</feature>
<keyword evidence="7" id="KW-0808">Transferase</keyword>
<protein>
    <submittedName>
        <fullName evidence="7">Methyltransferase</fullName>
        <ecNumber evidence="7">1.8.-.-</ecNumber>
    </submittedName>
</protein>
<dbReference type="STRING" id="28083.Lbir_1256"/>
<dbReference type="GO" id="GO:0032259">
    <property type="term" value="P:methylation"/>
    <property type="evidence" value="ECO:0007669"/>
    <property type="project" value="UniProtKB-KW"/>
</dbReference>
<dbReference type="AlphaFoldDB" id="A0A378I6H5"/>
<evidence type="ECO:0000313" key="6">
    <source>
        <dbReference type="EMBL" id="KTC72481.1"/>
    </source>
</evidence>
<keyword evidence="8" id="KW-1185">Reference proteome</keyword>
<evidence type="ECO:0000313" key="7">
    <source>
        <dbReference type="EMBL" id="STX30613.1"/>
    </source>
</evidence>
<dbReference type="RefSeq" id="WP_058523335.1">
    <property type="nucleotide sequence ID" value="NZ_CAAAHV010000002.1"/>
</dbReference>
<dbReference type="EMBL" id="LNXT01000015">
    <property type="protein sequence ID" value="KTC72481.1"/>
    <property type="molecule type" value="Genomic_DNA"/>
</dbReference>
<keyword evidence="2" id="KW-0408">Iron</keyword>
<dbReference type="GO" id="GO:0016491">
    <property type="term" value="F:oxidoreductase activity"/>
    <property type="evidence" value="ECO:0007669"/>
    <property type="project" value="UniProtKB-KW"/>
</dbReference>
<name>A0A378I6H5_9GAMM</name>
<reference evidence="6 8" key="1">
    <citation type="submission" date="2015-11" db="EMBL/GenBank/DDBJ databases">
        <title>Genomic analysis of 38 Legionella species identifies large and diverse effector repertoires.</title>
        <authorList>
            <person name="Burstein D."/>
            <person name="Amaro F."/>
            <person name="Zusman T."/>
            <person name="Lifshitz Z."/>
            <person name="Cohen O."/>
            <person name="Gilbert J.A."/>
            <person name="Pupko T."/>
            <person name="Shuman H.A."/>
            <person name="Segal G."/>
        </authorList>
    </citation>
    <scope>NUCLEOTIDE SEQUENCE [LARGE SCALE GENOMIC DNA]</scope>
    <source>
        <strain evidence="6 8">CDC#1407-AL-14</strain>
    </source>
</reference>
<dbReference type="GO" id="GO:0008168">
    <property type="term" value="F:methyltransferase activity"/>
    <property type="evidence" value="ECO:0007669"/>
    <property type="project" value="UniProtKB-KW"/>
</dbReference>
<organism evidence="7 9">
    <name type="scientific">Legionella birminghamensis</name>
    <dbReference type="NCBI Taxonomy" id="28083"/>
    <lineage>
        <taxon>Bacteria</taxon>
        <taxon>Pseudomonadati</taxon>
        <taxon>Pseudomonadota</taxon>
        <taxon>Gammaproteobacteria</taxon>
        <taxon>Legionellales</taxon>
        <taxon>Legionellaceae</taxon>
        <taxon>Legionella</taxon>
    </lineage>
</organism>
<dbReference type="Pfam" id="PF03781">
    <property type="entry name" value="FGE-sulfatase"/>
    <property type="match status" value="1"/>
</dbReference>
<dbReference type="PANTHER" id="PTHR23150:SF36">
    <property type="entry name" value="HERCYNINE OXYGENASE"/>
    <property type="match status" value="1"/>
</dbReference>
<dbReference type="NCBIfam" id="TIGR03440">
    <property type="entry name" value="egtB_TIGR03440"/>
    <property type="match status" value="1"/>
</dbReference>
<reference evidence="7 9" key="2">
    <citation type="submission" date="2018-06" db="EMBL/GenBank/DDBJ databases">
        <authorList>
            <consortium name="Pathogen Informatics"/>
            <person name="Doyle S."/>
        </authorList>
    </citation>
    <scope>NUCLEOTIDE SEQUENCE [LARGE SCALE GENOMIC DNA]</scope>
    <source>
        <strain evidence="7 9">NCTC12437</strain>
    </source>
</reference>
<dbReference type="InterPro" id="IPR051043">
    <property type="entry name" value="Sulfatase_Mod_Factor_Kinase"/>
</dbReference>
<evidence type="ECO:0000313" key="8">
    <source>
        <dbReference type="Proteomes" id="UP000054735"/>
    </source>
</evidence>
<dbReference type="EMBL" id="UGNW01000001">
    <property type="protein sequence ID" value="STX30613.1"/>
    <property type="molecule type" value="Genomic_DNA"/>
</dbReference>
<gene>
    <name evidence="7" type="primary">egtB</name>
    <name evidence="6" type="ORF">Lbir_1256</name>
    <name evidence="7" type="ORF">NCTC12437_00373</name>
</gene>
<dbReference type="InterPro" id="IPR024775">
    <property type="entry name" value="DinB-like"/>
</dbReference>
<keyword evidence="1 7" id="KW-0560">Oxidoreductase</keyword>
<dbReference type="Proteomes" id="UP000255066">
    <property type="component" value="Unassembled WGS sequence"/>
</dbReference>
<evidence type="ECO:0000256" key="3">
    <source>
        <dbReference type="ARBA" id="ARBA00037882"/>
    </source>
</evidence>
<accession>A0A378I6H5</accession>
<proteinExistence type="predicted"/>
<dbReference type="Gene3D" id="3.90.1580.10">
    <property type="entry name" value="paralog of FGE (formylglycine-generating enzyme)"/>
    <property type="match status" value="1"/>
</dbReference>
<evidence type="ECO:0000256" key="2">
    <source>
        <dbReference type="ARBA" id="ARBA00023004"/>
    </source>
</evidence>
<evidence type="ECO:0000313" key="9">
    <source>
        <dbReference type="Proteomes" id="UP000255066"/>
    </source>
</evidence>